<feature type="region of interest" description="Disordered" evidence="1">
    <location>
        <begin position="29"/>
        <end position="64"/>
    </location>
</feature>
<reference evidence="2" key="2">
    <citation type="submission" date="2018-05" db="EMBL/GenBank/DDBJ databases">
        <title>OmerRS3 (Oryza meridionalis Reference Sequence Version 3).</title>
        <authorList>
            <person name="Zhang J."/>
            <person name="Kudrna D."/>
            <person name="Lee S."/>
            <person name="Talag J."/>
            <person name="Welchert J."/>
            <person name="Wing R.A."/>
        </authorList>
    </citation>
    <scope>NUCLEOTIDE SEQUENCE [LARGE SCALE GENOMIC DNA]</scope>
    <source>
        <strain evidence="2">cv. OR44</strain>
    </source>
</reference>
<sequence>MLPTAELLAVIGSRQSWNHELYPIIDSYGGRLDEHGAADGDGNLSGRRSNSGCAEVGGQTAAEERGEIQRAAAIAAQGQIRRAQAGSGRPAATPSVSSLLGPPLRSAPRGRRDREAPVDGDLHEDDCEGE</sequence>
<dbReference type="AlphaFoldDB" id="A0A0E0C7K0"/>
<accession>A0A0E0C7K0</accession>
<evidence type="ECO:0000313" key="3">
    <source>
        <dbReference type="Proteomes" id="UP000008021"/>
    </source>
</evidence>
<feature type="compositionally biased region" description="Basic and acidic residues" evidence="1">
    <location>
        <begin position="110"/>
        <end position="121"/>
    </location>
</feature>
<dbReference type="Proteomes" id="UP000008021">
    <property type="component" value="Chromosome 1"/>
</dbReference>
<evidence type="ECO:0000256" key="1">
    <source>
        <dbReference type="SAM" id="MobiDB-lite"/>
    </source>
</evidence>
<protein>
    <submittedName>
        <fullName evidence="2">Uncharacterized protein</fullName>
    </submittedName>
</protein>
<name>A0A0E0C7K0_9ORYZ</name>
<organism evidence="2">
    <name type="scientific">Oryza meridionalis</name>
    <dbReference type="NCBI Taxonomy" id="40149"/>
    <lineage>
        <taxon>Eukaryota</taxon>
        <taxon>Viridiplantae</taxon>
        <taxon>Streptophyta</taxon>
        <taxon>Embryophyta</taxon>
        <taxon>Tracheophyta</taxon>
        <taxon>Spermatophyta</taxon>
        <taxon>Magnoliopsida</taxon>
        <taxon>Liliopsida</taxon>
        <taxon>Poales</taxon>
        <taxon>Poaceae</taxon>
        <taxon>BOP clade</taxon>
        <taxon>Oryzoideae</taxon>
        <taxon>Oryzeae</taxon>
        <taxon>Oryzinae</taxon>
        <taxon>Oryza</taxon>
    </lineage>
</organism>
<feature type="region of interest" description="Disordered" evidence="1">
    <location>
        <begin position="79"/>
        <end position="130"/>
    </location>
</feature>
<dbReference type="Gramene" id="OMERI01G27520.1">
    <property type="protein sequence ID" value="OMERI01G27520.1"/>
    <property type="gene ID" value="OMERI01G27520"/>
</dbReference>
<evidence type="ECO:0000313" key="2">
    <source>
        <dbReference type="EnsemblPlants" id="OMERI01G27520.1"/>
    </source>
</evidence>
<keyword evidence="3" id="KW-1185">Reference proteome</keyword>
<dbReference type="EnsemblPlants" id="OMERI01G27520.1">
    <property type="protein sequence ID" value="OMERI01G27520.1"/>
    <property type="gene ID" value="OMERI01G27520"/>
</dbReference>
<reference evidence="2" key="1">
    <citation type="submission" date="2015-04" db="UniProtKB">
        <authorList>
            <consortium name="EnsemblPlants"/>
        </authorList>
    </citation>
    <scope>IDENTIFICATION</scope>
</reference>
<proteinExistence type="predicted"/>
<dbReference type="HOGENOM" id="CLU_1941435_0_0_1"/>